<keyword evidence="3" id="KW-1185">Reference proteome</keyword>
<evidence type="ECO:0000313" key="2">
    <source>
        <dbReference type="EMBL" id="TNN62935.1"/>
    </source>
</evidence>
<dbReference type="OrthoDB" id="10561209at2759"/>
<organism evidence="2 3">
    <name type="scientific">Liparis tanakae</name>
    <name type="common">Tanaka's snailfish</name>
    <dbReference type="NCBI Taxonomy" id="230148"/>
    <lineage>
        <taxon>Eukaryota</taxon>
        <taxon>Metazoa</taxon>
        <taxon>Chordata</taxon>
        <taxon>Craniata</taxon>
        <taxon>Vertebrata</taxon>
        <taxon>Euteleostomi</taxon>
        <taxon>Actinopterygii</taxon>
        <taxon>Neopterygii</taxon>
        <taxon>Teleostei</taxon>
        <taxon>Neoteleostei</taxon>
        <taxon>Acanthomorphata</taxon>
        <taxon>Eupercaria</taxon>
        <taxon>Perciformes</taxon>
        <taxon>Cottioidei</taxon>
        <taxon>Cottales</taxon>
        <taxon>Liparidae</taxon>
        <taxon>Liparis</taxon>
    </lineage>
</organism>
<evidence type="ECO:0000313" key="3">
    <source>
        <dbReference type="Proteomes" id="UP000314294"/>
    </source>
</evidence>
<feature type="region of interest" description="Disordered" evidence="1">
    <location>
        <begin position="71"/>
        <end position="108"/>
    </location>
</feature>
<gene>
    <name evidence="2" type="primary">Slc35f3</name>
    <name evidence="2" type="ORF">EYF80_026815</name>
</gene>
<dbReference type="Proteomes" id="UP000314294">
    <property type="component" value="Unassembled WGS sequence"/>
</dbReference>
<protein>
    <submittedName>
        <fullName evidence="2">Putative thiamine transporter SLC35F3</fullName>
    </submittedName>
</protein>
<reference evidence="2 3" key="1">
    <citation type="submission" date="2019-03" db="EMBL/GenBank/DDBJ databases">
        <title>First draft genome of Liparis tanakae, snailfish: a comprehensive survey of snailfish specific genes.</title>
        <authorList>
            <person name="Kim W."/>
            <person name="Song I."/>
            <person name="Jeong J.-H."/>
            <person name="Kim D."/>
            <person name="Kim S."/>
            <person name="Ryu S."/>
            <person name="Song J.Y."/>
            <person name="Lee S.K."/>
        </authorList>
    </citation>
    <scope>NUCLEOTIDE SEQUENCE [LARGE SCALE GENOMIC DNA]</scope>
    <source>
        <tissue evidence="2">Muscle</tissue>
    </source>
</reference>
<comment type="caution">
    <text evidence="2">The sequence shown here is derived from an EMBL/GenBank/DDBJ whole genome shotgun (WGS) entry which is preliminary data.</text>
</comment>
<evidence type="ECO:0000256" key="1">
    <source>
        <dbReference type="SAM" id="MobiDB-lite"/>
    </source>
</evidence>
<dbReference type="EMBL" id="SRLO01000283">
    <property type="protein sequence ID" value="TNN62935.1"/>
    <property type="molecule type" value="Genomic_DNA"/>
</dbReference>
<sequence>MKKHSARVAPLSACNSPVLTLTTVEAALKEEGIAGVHSGSTHRDSAAYLTSIVVHNIIVLSAGEICTAESARGGREESVSVSEAGGGVGMGAFEEEETSMRLSEWIQS</sequence>
<proteinExistence type="predicted"/>
<accession>A0A4Z2HCC6</accession>
<name>A0A4Z2HCC6_9TELE</name>
<dbReference type="AlphaFoldDB" id="A0A4Z2HCC6"/>